<comment type="caution">
    <text evidence="1">The sequence shown here is derived from an EMBL/GenBank/DDBJ whole genome shotgun (WGS) entry which is preliminary data.</text>
</comment>
<name>A0A9N8E4W0_9STRA</name>
<dbReference type="EMBL" id="CAICTM010000653">
    <property type="protein sequence ID" value="CAB9514443.1"/>
    <property type="molecule type" value="Genomic_DNA"/>
</dbReference>
<dbReference type="Proteomes" id="UP001153069">
    <property type="component" value="Unassembled WGS sequence"/>
</dbReference>
<accession>A0A9N8E4W0</accession>
<evidence type="ECO:0000313" key="2">
    <source>
        <dbReference type="Proteomes" id="UP001153069"/>
    </source>
</evidence>
<keyword evidence="2" id="KW-1185">Reference proteome</keyword>
<evidence type="ECO:0000313" key="1">
    <source>
        <dbReference type="EMBL" id="CAB9514443.1"/>
    </source>
</evidence>
<protein>
    <submittedName>
        <fullName evidence="1">Uncharacterized protein</fullName>
    </submittedName>
</protein>
<reference evidence="1" key="1">
    <citation type="submission" date="2020-06" db="EMBL/GenBank/DDBJ databases">
        <authorList>
            <consortium name="Plant Systems Biology data submission"/>
        </authorList>
    </citation>
    <scope>NUCLEOTIDE SEQUENCE</scope>
    <source>
        <strain evidence="1">D6</strain>
    </source>
</reference>
<dbReference type="AlphaFoldDB" id="A0A9N8E4W0"/>
<organism evidence="1 2">
    <name type="scientific">Seminavis robusta</name>
    <dbReference type="NCBI Taxonomy" id="568900"/>
    <lineage>
        <taxon>Eukaryota</taxon>
        <taxon>Sar</taxon>
        <taxon>Stramenopiles</taxon>
        <taxon>Ochrophyta</taxon>
        <taxon>Bacillariophyta</taxon>
        <taxon>Bacillariophyceae</taxon>
        <taxon>Bacillariophycidae</taxon>
        <taxon>Naviculales</taxon>
        <taxon>Naviculaceae</taxon>
        <taxon>Seminavis</taxon>
    </lineage>
</organism>
<sequence length="141" mass="16299">MEETLDPWVQVAAALDLQEGKAGADYSHAASALKEKYAEDIEVALLENRLERRNQDAVAMSVKKLRLPSRVSPRKQKPADCHSLAYAEKEWTFQSRRFLVMRADSSKQLEDCLQSYMKMNKCNQEEAKERCEEYKIVLKEN</sequence>
<gene>
    <name evidence="1" type="ORF">SEMRO_654_G181980.1</name>
</gene>
<proteinExistence type="predicted"/>